<feature type="domain" description="Band 7" evidence="2">
    <location>
        <begin position="5"/>
        <end position="176"/>
    </location>
</feature>
<dbReference type="PANTHER" id="PTHR43327">
    <property type="entry name" value="STOMATIN-LIKE PROTEIN 2, MITOCHONDRIAL"/>
    <property type="match status" value="1"/>
</dbReference>
<dbReference type="InterPro" id="IPR036013">
    <property type="entry name" value="Band_7/SPFH_dom_sf"/>
</dbReference>
<dbReference type="InterPro" id="IPR050710">
    <property type="entry name" value="Band7/mec-2_domain"/>
</dbReference>
<sequence>MGGVLGLVQVDQSTVAIKETFGKFNEVLEPGCHFLPWCIGQRIVGYLSLRVKQLDVRCETKTKDNVFVTVVASVQYRALVDKASDAFYKLSNTKQQIQSYVFDVLDDAFVQKDDIAKAVEEELEKVLVHCPVVLNYVFKAVRRGEALDWQGRAWLRRTARDCDGDRTGRRRGRKPIPDDCWLRENYGGGLGLLECLVEHGVPLYRRSRPAPAVGEDKIAGGHFSVVAGHRGGDESVPASKWMSTGCSPGQLGAARVPWAAPSTAVPAADAGVPPRRRCRAPGRAWRAMSMYGYEIVQTLIVDIEPDVHVKRAMNEINAGKSNDHLLSIHIHQIKVAAKHILDDLMPSRMRSAANDKAEAEKILQIKRAEGEAESKYLAGVGIARQRQAIVDGLRDSVLAFSENVPGTTAKDIMDMVLVTQYFDTMKEIGASSKSSSVFIPHGPGAVKDVASQIRDGLLQANTL</sequence>
<evidence type="ECO:0000256" key="1">
    <source>
        <dbReference type="ARBA" id="ARBA00023288"/>
    </source>
</evidence>
<dbReference type="SMART" id="SM00244">
    <property type="entry name" value="PHB"/>
    <property type="match status" value="1"/>
</dbReference>
<accession>R7W9W9</accession>
<organism evidence="3">
    <name type="scientific">Aegilops tauschii</name>
    <name type="common">Tausch's goatgrass</name>
    <name type="synonym">Aegilops squarrosa</name>
    <dbReference type="NCBI Taxonomy" id="37682"/>
    <lineage>
        <taxon>Eukaryota</taxon>
        <taxon>Viridiplantae</taxon>
        <taxon>Streptophyta</taxon>
        <taxon>Embryophyta</taxon>
        <taxon>Tracheophyta</taxon>
        <taxon>Spermatophyta</taxon>
        <taxon>Magnoliopsida</taxon>
        <taxon>Liliopsida</taxon>
        <taxon>Poales</taxon>
        <taxon>Poaceae</taxon>
        <taxon>BOP clade</taxon>
        <taxon>Pooideae</taxon>
        <taxon>Triticodae</taxon>
        <taxon>Triticeae</taxon>
        <taxon>Triticinae</taxon>
        <taxon>Aegilops</taxon>
    </lineage>
</organism>
<dbReference type="InterPro" id="IPR001107">
    <property type="entry name" value="Band_7"/>
</dbReference>
<dbReference type="AlphaFoldDB" id="R7W9W9"/>
<proteinExistence type="predicted"/>
<reference evidence="3" key="1">
    <citation type="submission" date="2015-06" db="UniProtKB">
        <authorList>
            <consortium name="EnsemblPlants"/>
        </authorList>
    </citation>
    <scope>IDENTIFICATION</scope>
</reference>
<dbReference type="Gene3D" id="3.30.479.30">
    <property type="entry name" value="Band 7 domain"/>
    <property type="match status" value="1"/>
</dbReference>
<evidence type="ECO:0000313" key="3">
    <source>
        <dbReference type="EnsemblPlants" id="EMT18318"/>
    </source>
</evidence>
<dbReference type="EnsemblPlants" id="EMT18318">
    <property type="protein sequence ID" value="EMT18318"/>
    <property type="gene ID" value="F775_33274"/>
</dbReference>
<protein>
    <recommendedName>
        <fullName evidence="2">Band 7 domain-containing protein</fullName>
    </recommendedName>
</protein>
<evidence type="ECO:0000259" key="2">
    <source>
        <dbReference type="SMART" id="SM00244"/>
    </source>
</evidence>
<dbReference type="SUPFAM" id="SSF117892">
    <property type="entry name" value="Band 7/SPFH domain"/>
    <property type="match status" value="1"/>
</dbReference>
<keyword evidence="1" id="KW-0449">Lipoprotein</keyword>
<dbReference type="PANTHER" id="PTHR43327:SF58">
    <property type="entry name" value="HYPERSENSITIVE-INDUCED RESPONSE PROTEIN-LIKE PROTEIN 2"/>
    <property type="match status" value="1"/>
</dbReference>
<dbReference type="GO" id="GO:0005739">
    <property type="term" value="C:mitochondrion"/>
    <property type="evidence" value="ECO:0007669"/>
    <property type="project" value="TreeGrafter"/>
</dbReference>
<dbReference type="Pfam" id="PF01145">
    <property type="entry name" value="Band_7"/>
    <property type="match status" value="1"/>
</dbReference>
<name>R7W9W9_AEGTA</name>
<dbReference type="CDD" id="cd03407">
    <property type="entry name" value="SPFH_like_u4"/>
    <property type="match status" value="1"/>
</dbReference>